<sequence length="50" mass="5518">MTLACLIGDTNRAQNSLLPLVTSSSIIIFLLPSLKKKEGKKSSNLRKQLF</sequence>
<name>A0A0L8FRN1_OCTBM</name>
<evidence type="ECO:0000313" key="2">
    <source>
        <dbReference type="EMBL" id="KOF67075.1"/>
    </source>
</evidence>
<reference evidence="2" key="1">
    <citation type="submission" date="2015-07" db="EMBL/GenBank/DDBJ databases">
        <title>MeaNS - Measles Nucleotide Surveillance Program.</title>
        <authorList>
            <person name="Tran T."/>
            <person name="Druce J."/>
        </authorList>
    </citation>
    <scope>NUCLEOTIDE SEQUENCE</scope>
    <source>
        <strain evidence="2">UCB-OBI-ISO-001</strain>
        <tissue evidence="2">Gonad</tissue>
    </source>
</reference>
<gene>
    <name evidence="2" type="ORF">OCBIM_22010546mg</name>
</gene>
<keyword evidence="1" id="KW-1133">Transmembrane helix</keyword>
<feature type="transmembrane region" description="Helical" evidence="1">
    <location>
        <begin position="16"/>
        <end position="34"/>
    </location>
</feature>
<keyword evidence="1" id="KW-0472">Membrane</keyword>
<proteinExistence type="predicted"/>
<keyword evidence="1" id="KW-0812">Transmembrane</keyword>
<evidence type="ECO:0000256" key="1">
    <source>
        <dbReference type="SAM" id="Phobius"/>
    </source>
</evidence>
<dbReference type="AlphaFoldDB" id="A0A0L8FRN1"/>
<organism evidence="2">
    <name type="scientific">Octopus bimaculoides</name>
    <name type="common">California two-spotted octopus</name>
    <dbReference type="NCBI Taxonomy" id="37653"/>
    <lineage>
        <taxon>Eukaryota</taxon>
        <taxon>Metazoa</taxon>
        <taxon>Spiralia</taxon>
        <taxon>Lophotrochozoa</taxon>
        <taxon>Mollusca</taxon>
        <taxon>Cephalopoda</taxon>
        <taxon>Coleoidea</taxon>
        <taxon>Octopodiformes</taxon>
        <taxon>Octopoda</taxon>
        <taxon>Incirrata</taxon>
        <taxon>Octopodidae</taxon>
        <taxon>Octopus</taxon>
    </lineage>
</organism>
<dbReference type="EMBL" id="KQ427431">
    <property type="protein sequence ID" value="KOF67075.1"/>
    <property type="molecule type" value="Genomic_DNA"/>
</dbReference>
<protein>
    <submittedName>
        <fullName evidence="2">Uncharacterized protein</fullName>
    </submittedName>
</protein>
<accession>A0A0L8FRN1</accession>